<keyword evidence="1" id="KW-1133">Transmembrane helix</keyword>
<reference evidence="6 7" key="1">
    <citation type="submission" date="2019-09" db="EMBL/GenBank/DDBJ databases">
        <authorList>
            <person name="Feng G."/>
        </authorList>
    </citation>
    <scope>NUCLEOTIDE SEQUENCE [LARGE SCALE GENOMIC DNA]</scope>
    <source>
        <strain evidence="5 6">KACC 19283</strain>
        <strain evidence="4 7">KACC 19284</strain>
    </source>
</reference>
<evidence type="ECO:0000259" key="3">
    <source>
        <dbReference type="Pfam" id="PF16220"/>
    </source>
</evidence>
<dbReference type="Pfam" id="PF04773">
    <property type="entry name" value="FecR"/>
    <property type="match status" value="1"/>
</dbReference>
<dbReference type="InterPro" id="IPR032623">
    <property type="entry name" value="FecR_N"/>
</dbReference>
<name>A0A5J5HUP8_9SPHN</name>
<dbReference type="Proteomes" id="UP000326364">
    <property type="component" value="Unassembled WGS sequence"/>
</dbReference>
<sequence>MMDDTQPPRLHGQLREEAADWFAIMRNPEEADVRRKEFEAWLARGALHRAAYSRIAETYSVGKYLKEDEAGGGHDVAEAVPAPSVSVDQPATRWGRKRKALLVAGVVVVMAFGAHWALGSPVLDGAGMAQAPSDASRASMPAPLRLATSSGEIRTFQLDDGSVVALDTDSLVLVRYDASRRDLQLIRGRGRFTVAHENRPFTVHAGQRTVVARGTIFDVAISPEKFVRVSLMRGAVDVEGEALGKSQTAIRLSPGQQVALPAKPMSAPQIEKAATDDARWPDGLRDYTNIRLGDLFEEANRYATIPIIAATPEVSAIRVSGTFRITDTPRLARNLADLLALAVITGPASISLARDCPANSQGNCRPPS</sequence>
<keyword evidence="1" id="KW-0812">Transmembrane</keyword>
<feature type="transmembrane region" description="Helical" evidence="1">
    <location>
        <begin position="100"/>
        <end position="118"/>
    </location>
</feature>
<dbReference type="PANTHER" id="PTHR30273:SF2">
    <property type="entry name" value="PROTEIN FECR"/>
    <property type="match status" value="1"/>
</dbReference>
<dbReference type="PANTHER" id="PTHR30273">
    <property type="entry name" value="PERIPLASMIC SIGNAL SENSOR AND SIGMA FACTOR ACTIVATOR FECR-RELATED"/>
    <property type="match status" value="1"/>
</dbReference>
<dbReference type="GO" id="GO:0016989">
    <property type="term" value="F:sigma factor antagonist activity"/>
    <property type="evidence" value="ECO:0007669"/>
    <property type="project" value="TreeGrafter"/>
</dbReference>
<keyword evidence="7" id="KW-1185">Reference proteome</keyword>
<feature type="domain" description="FecR protein" evidence="2">
    <location>
        <begin position="146"/>
        <end position="236"/>
    </location>
</feature>
<evidence type="ECO:0000313" key="6">
    <source>
        <dbReference type="Proteomes" id="UP000325933"/>
    </source>
</evidence>
<proteinExistence type="predicted"/>
<protein>
    <submittedName>
        <fullName evidence="5">DUF4880 domain-containing protein</fullName>
    </submittedName>
</protein>
<evidence type="ECO:0000313" key="7">
    <source>
        <dbReference type="Proteomes" id="UP000326364"/>
    </source>
</evidence>
<dbReference type="InterPro" id="IPR012373">
    <property type="entry name" value="Ferrdict_sens_TM"/>
</dbReference>
<evidence type="ECO:0000259" key="2">
    <source>
        <dbReference type="Pfam" id="PF04773"/>
    </source>
</evidence>
<feature type="domain" description="FecR N-terminal" evidence="3">
    <location>
        <begin position="16"/>
        <end position="56"/>
    </location>
</feature>
<evidence type="ECO:0000313" key="5">
    <source>
        <dbReference type="EMBL" id="KAA9025184.1"/>
    </source>
</evidence>
<dbReference type="RefSeq" id="WP_120252721.1">
    <property type="nucleotide sequence ID" value="NZ_VYPZ01000026.1"/>
</dbReference>
<dbReference type="AlphaFoldDB" id="A0A5J5HUP8"/>
<comment type="caution">
    <text evidence="5">The sequence shown here is derived from an EMBL/GenBank/DDBJ whole genome shotgun (WGS) entry which is preliminary data.</text>
</comment>
<dbReference type="Gene3D" id="2.60.120.1440">
    <property type="match status" value="1"/>
</dbReference>
<evidence type="ECO:0000313" key="4">
    <source>
        <dbReference type="EMBL" id="KAA9012938.1"/>
    </source>
</evidence>
<evidence type="ECO:0000256" key="1">
    <source>
        <dbReference type="SAM" id="Phobius"/>
    </source>
</evidence>
<accession>A0A5J5HUP8</accession>
<dbReference type="PIRSF" id="PIRSF018266">
    <property type="entry name" value="FecR"/>
    <property type="match status" value="1"/>
</dbReference>
<dbReference type="EMBL" id="VYQA01000019">
    <property type="protein sequence ID" value="KAA9025184.1"/>
    <property type="molecule type" value="Genomic_DNA"/>
</dbReference>
<dbReference type="Pfam" id="PF16220">
    <property type="entry name" value="DUF4880"/>
    <property type="match status" value="1"/>
</dbReference>
<keyword evidence="1" id="KW-0472">Membrane</keyword>
<organism evidence="5 6">
    <name type="scientific">Sphingobium limneticum</name>
    <dbReference type="NCBI Taxonomy" id="1007511"/>
    <lineage>
        <taxon>Bacteria</taxon>
        <taxon>Pseudomonadati</taxon>
        <taxon>Pseudomonadota</taxon>
        <taxon>Alphaproteobacteria</taxon>
        <taxon>Sphingomonadales</taxon>
        <taxon>Sphingomonadaceae</taxon>
        <taxon>Sphingobium</taxon>
    </lineage>
</organism>
<dbReference type="Proteomes" id="UP000325933">
    <property type="component" value="Unassembled WGS sequence"/>
</dbReference>
<gene>
    <name evidence="5" type="ORF">F4U95_20105</name>
    <name evidence="4" type="ORF">F4U96_19980</name>
</gene>
<dbReference type="InterPro" id="IPR006860">
    <property type="entry name" value="FecR"/>
</dbReference>
<dbReference type="EMBL" id="VYQB01000019">
    <property type="protein sequence ID" value="KAA9012938.1"/>
    <property type="molecule type" value="Genomic_DNA"/>
</dbReference>